<name>X0VRD3_9ZZZZ</name>
<evidence type="ECO:0000259" key="2">
    <source>
        <dbReference type="SMART" id="SM00917"/>
    </source>
</evidence>
<gene>
    <name evidence="3" type="ORF">S01H1_54085</name>
</gene>
<dbReference type="EMBL" id="BARS01035069">
    <property type="protein sequence ID" value="GAG15008.1"/>
    <property type="molecule type" value="Genomic_DNA"/>
</dbReference>
<protein>
    <recommendedName>
        <fullName evidence="2">2-isopropylmalate synthase LeuA allosteric (dimerisation) domain-containing protein</fullName>
    </recommendedName>
</protein>
<feature type="domain" description="2-isopropylmalate synthase LeuA allosteric (dimerisation)" evidence="2">
    <location>
        <begin position="1"/>
        <end position="101"/>
    </location>
</feature>
<keyword evidence="1" id="KW-0808">Transferase</keyword>
<comment type="caution">
    <text evidence="3">The sequence shown here is derived from an EMBL/GenBank/DDBJ whole genome shotgun (WGS) entry which is preliminary data.</text>
</comment>
<evidence type="ECO:0000313" key="3">
    <source>
        <dbReference type="EMBL" id="GAG15008.1"/>
    </source>
</evidence>
<accession>X0VRD3</accession>
<dbReference type="SMART" id="SM00917">
    <property type="entry name" value="LeuA_dimer"/>
    <property type="match status" value="1"/>
</dbReference>
<organism evidence="3">
    <name type="scientific">marine sediment metagenome</name>
    <dbReference type="NCBI Taxonomy" id="412755"/>
    <lineage>
        <taxon>unclassified sequences</taxon>
        <taxon>metagenomes</taxon>
        <taxon>ecological metagenomes</taxon>
    </lineage>
</organism>
<dbReference type="GO" id="GO:0009098">
    <property type="term" value="P:L-leucine biosynthetic process"/>
    <property type="evidence" value="ECO:0007669"/>
    <property type="project" value="InterPro"/>
</dbReference>
<dbReference type="InterPro" id="IPR036230">
    <property type="entry name" value="LeuA_allosteric_dom_sf"/>
</dbReference>
<sequence>EVDGKRITRKANHVDGPVDALCSAVDSALGFKVPKLIDYDPKKAGKRQSHAAVAEATIVLSENNDKKNYKIDQLKYIGRARSKDTLVASVKAYVHAINRYLMAENQQV</sequence>
<dbReference type="SUPFAM" id="SSF110921">
    <property type="entry name" value="2-isopropylmalate synthase LeuA, allosteric (dimerisation) domain"/>
    <property type="match status" value="1"/>
</dbReference>
<evidence type="ECO:0000256" key="1">
    <source>
        <dbReference type="ARBA" id="ARBA00022679"/>
    </source>
</evidence>
<feature type="non-terminal residue" evidence="3">
    <location>
        <position position="1"/>
    </location>
</feature>
<dbReference type="Pfam" id="PF08502">
    <property type="entry name" value="LeuA_dimer"/>
    <property type="match status" value="1"/>
</dbReference>
<dbReference type="InterPro" id="IPR013709">
    <property type="entry name" value="2-isopropylmalate_synth_dimer"/>
</dbReference>
<dbReference type="AlphaFoldDB" id="X0VRD3"/>
<reference evidence="3" key="1">
    <citation type="journal article" date="2014" name="Front. Microbiol.">
        <title>High frequency of phylogenetically diverse reductive dehalogenase-homologous genes in deep subseafloor sedimentary metagenomes.</title>
        <authorList>
            <person name="Kawai M."/>
            <person name="Futagami T."/>
            <person name="Toyoda A."/>
            <person name="Takaki Y."/>
            <person name="Nishi S."/>
            <person name="Hori S."/>
            <person name="Arai W."/>
            <person name="Tsubouchi T."/>
            <person name="Morono Y."/>
            <person name="Uchiyama I."/>
            <person name="Ito T."/>
            <person name="Fujiyama A."/>
            <person name="Inagaki F."/>
            <person name="Takami H."/>
        </authorList>
    </citation>
    <scope>NUCLEOTIDE SEQUENCE</scope>
    <source>
        <strain evidence="3">Expedition CK06-06</strain>
    </source>
</reference>
<proteinExistence type="predicted"/>
<dbReference type="Gene3D" id="3.30.160.270">
    <property type="match status" value="1"/>
</dbReference>
<dbReference type="GO" id="GO:0003852">
    <property type="term" value="F:2-isopropylmalate synthase activity"/>
    <property type="evidence" value="ECO:0007669"/>
    <property type="project" value="InterPro"/>
</dbReference>